<dbReference type="SMART" id="SM00471">
    <property type="entry name" value="HDc"/>
    <property type="match status" value="1"/>
</dbReference>
<sequence length="707" mass="79812">MKGFKIGKKKKMPKLSARLIFIITTVIIYFLTSTSIITETYDLEVGDIAKVDIKAPKDIENQFATEQAKEEAIKHIADVYSYNSEVSITAIKTIEEFFDTVISINKKYESSTSQEDEKQKKIEELKKSSKIANLSDEAYNTLAISDVKELEELKTFMLNSMEKLFDEVKIHEDKPEEIVLAQGIITTLFNNSRFSKNLKDVGMAVGYSQVKPSFFVDYEKTQKQKEEAQKAIKPVVIKKDQIIVKEGEPVSQIEIEILKELGLLNKDKSLRINLYATLLILVLGVMLMQWYYLKTIRWDIYKQYNKTVVINILTVISVILSATLNMISPYLIPFACVPILMSILVDEKVSMTISILNVLIISIIIKFNPSVMLIALLNAVYAPIVLKKIQQRNDILQSCLYLAVLNFVFAFAIGYVLSNHVVGIITQAAFAATASFISGILAIGMLPFLENIFDIVTNIKLLELANPNSPLLKRLSMEAPGTYNHSVLVANLAEIAAEAVGANAVLARVASYYHDVGKIERSYYFKENQFSGENPHDKISPKLSSLIITSHVTDGIELSKKYGIPTVIQDIIGQHHGDSLVKYFYITMKNNSENPDDINEEDYKYKGPAPFTKEAGIIMLADSVEAAVRSIQNPTKEKIENMVDNILKGKLSENQLDNCELTFKDLKIIKDSFLKVLKGIYHERIEYPMDKLENKEKKNDTNRQQAK</sequence>
<feature type="transmembrane region" description="Helical" evidence="1">
    <location>
        <begin position="429"/>
        <end position="449"/>
    </location>
</feature>
<evidence type="ECO:0000259" key="2">
    <source>
        <dbReference type="SMART" id="SM00471"/>
    </source>
</evidence>
<keyword evidence="1" id="KW-1133">Transmembrane helix</keyword>
<name>A0A6M0GY58_9CLOT</name>
<keyword evidence="1" id="KW-0472">Membrane</keyword>
<feature type="transmembrane region" description="Helical" evidence="1">
    <location>
        <begin position="272"/>
        <end position="292"/>
    </location>
</feature>
<dbReference type="NCBIfam" id="TIGR00277">
    <property type="entry name" value="HDIG"/>
    <property type="match status" value="1"/>
</dbReference>
<organism evidence="3 4">
    <name type="scientific">Clostridium senegalense</name>
    <dbReference type="NCBI Taxonomy" id="1465809"/>
    <lineage>
        <taxon>Bacteria</taxon>
        <taxon>Bacillati</taxon>
        <taxon>Bacillota</taxon>
        <taxon>Clostridia</taxon>
        <taxon>Eubacteriales</taxon>
        <taxon>Clostridiaceae</taxon>
        <taxon>Clostridium</taxon>
    </lineage>
</organism>
<dbReference type="InterPro" id="IPR006674">
    <property type="entry name" value="HD_domain"/>
</dbReference>
<dbReference type="Pfam" id="PF01966">
    <property type="entry name" value="HD"/>
    <property type="match status" value="1"/>
</dbReference>
<feature type="domain" description="HD/PDEase" evidence="2">
    <location>
        <begin position="478"/>
        <end position="636"/>
    </location>
</feature>
<dbReference type="Proteomes" id="UP000481872">
    <property type="component" value="Unassembled WGS sequence"/>
</dbReference>
<dbReference type="InterPro" id="IPR003607">
    <property type="entry name" value="HD/PDEase_dom"/>
</dbReference>
<dbReference type="PANTHER" id="PTHR36442:SF1">
    <property type="entry name" value="CYCLIC-DI-AMP PHOSPHODIESTERASE PGPH"/>
    <property type="match status" value="1"/>
</dbReference>
<evidence type="ECO:0000313" key="4">
    <source>
        <dbReference type="Proteomes" id="UP000481872"/>
    </source>
</evidence>
<dbReference type="InterPro" id="IPR011621">
    <property type="entry name" value="Metal-dep_PHydrolase_7TM_intra"/>
</dbReference>
<comment type="caution">
    <text evidence="3">The sequence shown here is derived from an EMBL/GenBank/DDBJ whole genome shotgun (WGS) entry which is preliminary data.</text>
</comment>
<dbReference type="Pfam" id="PF07697">
    <property type="entry name" value="7TMR-HDED"/>
    <property type="match status" value="1"/>
</dbReference>
<keyword evidence="1" id="KW-0812">Transmembrane</keyword>
<dbReference type="CDD" id="cd00077">
    <property type="entry name" value="HDc"/>
    <property type="match status" value="1"/>
</dbReference>
<proteinExistence type="predicted"/>
<dbReference type="PANTHER" id="PTHR36442">
    <property type="entry name" value="CYCLIC-DI-AMP PHOSPHODIESTERASE PGPH"/>
    <property type="match status" value="1"/>
</dbReference>
<dbReference type="EMBL" id="JAAGPU010000001">
    <property type="protein sequence ID" value="NEU03420.1"/>
    <property type="molecule type" value="Genomic_DNA"/>
</dbReference>
<dbReference type="InterPro" id="IPR011624">
    <property type="entry name" value="Metal-dep_PHydrolase_7TM_extra"/>
</dbReference>
<dbReference type="InterPro" id="IPR052722">
    <property type="entry name" value="PgpH_phosphodiesterase"/>
</dbReference>
<gene>
    <name evidence="3" type="ORF">G3M99_00855</name>
</gene>
<evidence type="ECO:0000256" key="1">
    <source>
        <dbReference type="SAM" id="Phobius"/>
    </source>
</evidence>
<dbReference type="SUPFAM" id="SSF109604">
    <property type="entry name" value="HD-domain/PDEase-like"/>
    <property type="match status" value="1"/>
</dbReference>
<dbReference type="Gene3D" id="1.10.3210.10">
    <property type="entry name" value="Hypothetical protein af1432"/>
    <property type="match status" value="1"/>
</dbReference>
<dbReference type="RefSeq" id="WP_199868770.1">
    <property type="nucleotide sequence ID" value="NZ_JAAGPU010000001.1"/>
</dbReference>
<feature type="transmembrane region" description="Helical" evidence="1">
    <location>
        <begin position="395"/>
        <end position="417"/>
    </location>
</feature>
<keyword evidence="4" id="KW-1185">Reference proteome</keyword>
<dbReference type="InterPro" id="IPR006675">
    <property type="entry name" value="HDIG_dom"/>
</dbReference>
<feature type="transmembrane region" description="Helical" evidence="1">
    <location>
        <begin position="358"/>
        <end position="383"/>
    </location>
</feature>
<feature type="transmembrane region" description="Helical" evidence="1">
    <location>
        <begin position="15"/>
        <end position="32"/>
    </location>
</feature>
<protein>
    <submittedName>
        <fullName evidence="3">HDIG domain-containing protein</fullName>
    </submittedName>
</protein>
<feature type="transmembrane region" description="Helical" evidence="1">
    <location>
        <begin position="304"/>
        <end position="324"/>
    </location>
</feature>
<dbReference type="Pfam" id="PF07698">
    <property type="entry name" value="7TM-7TMR_HD"/>
    <property type="match status" value="1"/>
</dbReference>
<reference evidence="3 4" key="1">
    <citation type="submission" date="2020-02" db="EMBL/GenBank/DDBJ databases">
        <title>Genome assembly of a novel Clostridium senegalense strain.</title>
        <authorList>
            <person name="Gupta T.B."/>
            <person name="Jauregui R."/>
            <person name="Maclean P."/>
            <person name="Nawarathana A."/>
            <person name="Brightwell G."/>
        </authorList>
    </citation>
    <scope>NUCLEOTIDE SEQUENCE [LARGE SCALE GENOMIC DNA]</scope>
    <source>
        <strain evidence="3 4">AGRFS4</strain>
    </source>
</reference>
<dbReference type="AlphaFoldDB" id="A0A6M0GY58"/>
<evidence type="ECO:0000313" key="3">
    <source>
        <dbReference type="EMBL" id="NEU03420.1"/>
    </source>
</evidence>
<accession>A0A6M0GY58</accession>